<keyword evidence="2" id="KW-1185">Reference proteome</keyword>
<evidence type="ECO:0000313" key="1">
    <source>
        <dbReference type="EMBL" id="MPC21293.1"/>
    </source>
</evidence>
<comment type="caution">
    <text evidence="1">The sequence shown here is derived from an EMBL/GenBank/DDBJ whole genome shotgun (WGS) entry which is preliminary data.</text>
</comment>
<name>A0A5B7DJK1_PORTR</name>
<accession>A0A5B7DJK1</accession>
<reference evidence="1 2" key="1">
    <citation type="submission" date="2019-05" db="EMBL/GenBank/DDBJ databases">
        <title>Another draft genome of Portunus trituberculatus and its Hox gene families provides insights of decapod evolution.</title>
        <authorList>
            <person name="Jeong J.-H."/>
            <person name="Song I."/>
            <person name="Kim S."/>
            <person name="Choi T."/>
            <person name="Kim D."/>
            <person name="Ryu S."/>
            <person name="Kim W."/>
        </authorList>
    </citation>
    <scope>NUCLEOTIDE SEQUENCE [LARGE SCALE GENOMIC DNA]</scope>
    <source>
        <tissue evidence="1">Muscle</tissue>
    </source>
</reference>
<protein>
    <submittedName>
        <fullName evidence="1">Uncharacterized protein</fullName>
    </submittedName>
</protein>
<gene>
    <name evidence="1" type="ORF">E2C01_014275</name>
</gene>
<proteinExistence type="predicted"/>
<dbReference type="Proteomes" id="UP000324222">
    <property type="component" value="Unassembled WGS sequence"/>
</dbReference>
<dbReference type="AlphaFoldDB" id="A0A5B7DJK1"/>
<organism evidence="1 2">
    <name type="scientific">Portunus trituberculatus</name>
    <name type="common">Swimming crab</name>
    <name type="synonym">Neptunus trituberculatus</name>
    <dbReference type="NCBI Taxonomy" id="210409"/>
    <lineage>
        <taxon>Eukaryota</taxon>
        <taxon>Metazoa</taxon>
        <taxon>Ecdysozoa</taxon>
        <taxon>Arthropoda</taxon>
        <taxon>Crustacea</taxon>
        <taxon>Multicrustacea</taxon>
        <taxon>Malacostraca</taxon>
        <taxon>Eumalacostraca</taxon>
        <taxon>Eucarida</taxon>
        <taxon>Decapoda</taxon>
        <taxon>Pleocyemata</taxon>
        <taxon>Brachyura</taxon>
        <taxon>Eubrachyura</taxon>
        <taxon>Portunoidea</taxon>
        <taxon>Portunidae</taxon>
        <taxon>Portuninae</taxon>
        <taxon>Portunus</taxon>
    </lineage>
</organism>
<dbReference type="EMBL" id="VSRR010000961">
    <property type="protein sequence ID" value="MPC21293.1"/>
    <property type="molecule type" value="Genomic_DNA"/>
</dbReference>
<sequence length="126" mass="14253">MKLRYPQHPGTGRGVSMCPPFRVRGLTVYLSRWLMILQILNQSVKTPHIGRASARARAGSLEGDVNISNRQLRLTYLLWHASSQCYSSGGLFVRLMSSSREDQRRELGVGDQFSFRTQLPSCVISR</sequence>
<evidence type="ECO:0000313" key="2">
    <source>
        <dbReference type="Proteomes" id="UP000324222"/>
    </source>
</evidence>